<dbReference type="Gene3D" id="3.30.390.10">
    <property type="entry name" value="Enolase-like, N-terminal domain"/>
    <property type="match status" value="1"/>
</dbReference>
<evidence type="ECO:0000256" key="6">
    <source>
        <dbReference type="NCBIfam" id="TIGR01928"/>
    </source>
</evidence>
<organism evidence="8 9">
    <name type="scientific">Microbacterium laevaniformans</name>
    <dbReference type="NCBI Taxonomy" id="36807"/>
    <lineage>
        <taxon>Bacteria</taxon>
        <taxon>Bacillati</taxon>
        <taxon>Actinomycetota</taxon>
        <taxon>Actinomycetes</taxon>
        <taxon>Micrococcales</taxon>
        <taxon>Microbacteriaceae</taxon>
        <taxon>Microbacterium</taxon>
    </lineage>
</organism>
<dbReference type="UniPathway" id="UPA00079"/>
<evidence type="ECO:0000256" key="5">
    <source>
        <dbReference type="ARBA" id="ARBA00029491"/>
    </source>
</evidence>
<keyword evidence="4 8" id="KW-0456">Lyase</keyword>
<evidence type="ECO:0000313" key="9">
    <source>
        <dbReference type="Proteomes" id="UP000309893"/>
    </source>
</evidence>
<reference evidence="8 9" key="1">
    <citation type="submission" date="2019-04" db="EMBL/GenBank/DDBJ databases">
        <title>Microbes associate with the intestines of laboratory mice.</title>
        <authorList>
            <person name="Navarre W."/>
            <person name="Wong E."/>
            <person name="Huang K."/>
            <person name="Tropini C."/>
            <person name="Ng K."/>
            <person name="Yu B."/>
        </authorList>
    </citation>
    <scope>NUCLEOTIDE SEQUENCE [LARGE SCALE GENOMIC DNA]</scope>
    <source>
        <strain evidence="8 9">NM46_B2-13</strain>
    </source>
</reference>
<comment type="cofactor">
    <cofactor evidence="1">
        <name>a divalent metal cation</name>
        <dbReference type="ChEBI" id="CHEBI:60240"/>
    </cofactor>
</comment>
<evidence type="ECO:0000256" key="3">
    <source>
        <dbReference type="ARBA" id="ARBA00022842"/>
    </source>
</evidence>
<dbReference type="UniPathway" id="UPA01057">
    <property type="reaction ID" value="UER00165"/>
</dbReference>
<dbReference type="GO" id="GO:0009234">
    <property type="term" value="P:menaquinone biosynthetic process"/>
    <property type="evidence" value="ECO:0007669"/>
    <property type="project" value="UniProtKB-UniRule"/>
</dbReference>
<dbReference type="GO" id="GO:0043748">
    <property type="term" value="F:O-succinylbenzoate synthase activity"/>
    <property type="evidence" value="ECO:0007669"/>
    <property type="project" value="UniProtKB-EC"/>
</dbReference>
<dbReference type="EMBL" id="SRYO01000002">
    <property type="protein sequence ID" value="TGY38481.1"/>
    <property type="molecule type" value="Genomic_DNA"/>
</dbReference>
<dbReference type="InterPro" id="IPR029065">
    <property type="entry name" value="Enolase_C-like"/>
</dbReference>
<dbReference type="InterPro" id="IPR013342">
    <property type="entry name" value="Mandelate_racemase_C"/>
</dbReference>
<dbReference type="SFLD" id="SFLDS00001">
    <property type="entry name" value="Enolase"/>
    <property type="match status" value="1"/>
</dbReference>
<dbReference type="SFLD" id="SFLDF00009">
    <property type="entry name" value="o-succinylbenzoate_synthase"/>
    <property type="match status" value="1"/>
</dbReference>
<dbReference type="Proteomes" id="UP000309893">
    <property type="component" value="Unassembled WGS sequence"/>
</dbReference>
<evidence type="ECO:0000256" key="1">
    <source>
        <dbReference type="ARBA" id="ARBA00001968"/>
    </source>
</evidence>
<evidence type="ECO:0000256" key="4">
    <source>
        <dbReference type="ARBA" id="ARBA00023239"/>
    </source>
</evidence>
<dbReference type="InterPro" id="IPR010197">
    <property type="entry name" value="OSBS/NAAAR"/>
</dbReference>
<accession>A0A4S2DC80</accession>
<dbReference type="SUPFAM" id="SSF51604">
    <property type="entry name" value="Enolase C-terminal domain-like"/>
    <property type="match status" value="1"/>
</dbReference>
<keyword evidence="3" id="KW-0460">Magnesium</keyword>
<name>A0A4S2DC80_9MICO</name>
<keyword evidence="2" id="KW-0479">Metal-binding</keyword>
<dbReference type="SUPFAM" id="SSF54826">
    <property type="entry name" value="Enolase N-terminal domain-like"/>
    <property type="match status" value="1"/>
</dbReference>
<dbReference type="Pfam" id="PF02746">
    <property type="entry name" value="MR_MLE_N"/>
    <property type="match status" value="1"/>
</dbReference>
<dbReference type="GO" id="GO:0016854">
    <property type="term" value="F:racemase and epimerase activity"/>
    <property type="evidence" value="ECO:0007669"/>
    <property type="project" value="UniProtKB-ARBA"/>
</dbReference>
<dbReference type="SMART" id="SM00922">
    <property type="entry name" value="MR_MLE"/>
    <property type="match status" value="1"/>
</dbReference>
<gene>
    <name evidence="8" type="primary">menC</name>
    <name evidence="8" type="ORF">E5344_04420</name>
</gene>
<dbReference type="AlphaFoldDB" id="A0A4S2DC80"/>
<dbReference type="RefSeq" id="WP_135948846.1">
    <property type="nucleotide sequence ID" value="NZ_SRYO01000002.1"/>
</dbReference>
<dbReference type="Pfam" id="PF13378">
    <property type="entry name" value="MR_MLE_C"/>
    <property type="match status" value="1"/>
</dbReference>
<dbReference type="SFLD" id="SFLDG00180">
    <property type="entry name" value="muconate_cycloisomerase"/>
    <property type="match status" value="1"/>
</dbReference>
<dbReference type="InterPro" id="IPR013341">
    <property type="entry name" value="Mandelate_racemase_N_dom"/>
</dbReference>
<dbReference type="InterPro" id="IPR036849">
    <property type="entry name" value="Enolase-like_C_sf"/>
</dbReference>
<evidence type="ECO:0000259" key="7">
    <source>
        <dbReference type="SMART" id="SM00922"/>
    </source>
</evidence>
<dbReference type="PANTHER" id="PTHR48073:SF5">
    <property type="entry name" value="O-SUCCINYLBENZOATE SYNTHASE"/>
    <property type="match status" value="1"/>
</dbReference>
<dbReference type="GO" id="GO:0046872">
    <property type="term" value="F:metal ion binding"/>
    <property type="evidence" value="ECO:0007669"/>
    <property type="project" value="UniProtKB-KW"/>
</dbReference>
<dbReference type="OrthoDB" id="9774531at2"/>
<dbReference type="Gene3D" id="3.20.20.120">
    <property type="entry name" value="Enolase-like C-terminal domain"/>
    <property type="match status" value="1"/>
</dbReference>
<dbReference type="EC" id="4.2.1.113" evidence="5 6"/>
<proteinExistence type="predicted"/>
<dbReference type="NCBIfam" id="TIGR01928">
    <property type="entry name" value="menC_lowGC_arch"/>
    <property type="match status" value="1"/>
</dbReference>
<feature type="domain" description="Mandelate racemase/muconate lactonizing enzyme C-terminal" evidence="7">
    <location>
        <begin position="153"/>
        <end position="245"/>
    </location>
</feature>
<evidence type="ECO:0000256" key="2">
    <source>
        <dbReference type="ARBA" id="ARBA00022723"/>
    </source>
</evidence>
<dbReference type="PANTHER" id="PTHR48073">
    <property type="entry name" value="O-SUCCINYLBENZOATE SYNTHASE-RELATED"/>
    <property type="match status" value="1"/>
</dbReference>
<comment type="caution">
    <text evidence="8">The sequence shown here is derived from an EMBL/GenBank/DDBJ whole genome shotgun (WGS) entry which is preliminary data.</text>
</comment>
<evidence type="ECO:0000313" key="8">
    <source>
        <dbReference type="EMBL" id="TGY38481.1"/>
    </source>
</evidence>
<dbReference type="InterPro" id="IPR029017">
    <property type="entry name" value="Enolase-like_N"/>
</dbReference>
<sequence length="379" mass="40308">MPLARPAAPVRLDAIELRVLHLPLVSPFTTSFGTETVREVIVVRVRTADGDGWGEIVTQRSPLYSSEYTQGAWDVAQRFLAPALLDAAAHALAPEEVAGVLEPFVGHRMVKSGLELAVLDAALRAESRALGEYLGAVVDRIPSGVSVGIQRDPSALVDAVGGYLDEGYVRIKIKIKPGRDIADTAAVRDAFGAIALQVDANSAYTLADADTLAELDRFDLLLIEQPLQEDDIVDHAHLAARLRTPICLDESIVSAKAARDALALRAAAIINIKAGRVGGYFEAVRIHDLCREAGIPVWCGGMLETGIGRAANAALAALPGFTLTGDVSASDRFYSRDIVRDPIVLDGGHVRVPTGPGIGVEIDPVALEDATVARVELRR</sequence>
<protein>
    <recommendedName>
        <fullName evidence="5 6">o-succinylbenzoate synthase</fullName>
        <ecNumber evidence="5 6">4.2.1.113</ecNumber>
    </recommendedName>
</protein>